<evidence type="ECO:0000256" key="6">
    <source>
        <dbReference type="ARBA" id="ARBA00022989"/>
    </source>
</evidence>
<evidence type="ECO:0000259" key="12">
    <source>
        <dbReference type="Pfam" id="PF02096"/>
    </source>
</evidence>
<dbReference type="InterPro" id="IPR028055">
    <property type="entry name" value="YidC/Oxa/ALB_C"/>
</dbReference>
<proteinExistence type="inferred from homology"/>
<dbReference type="GO" id="GO:0047355">
    <property type="term" value="F:CDP-glycerol glycerophosphotransferase activity"/>
    <property type="evidence" value="ECO:0007669"/>
    <property type="project" value="InterPro"/>
</dbReference>
<evidence type="ECO:0000256" key="1">
    <source>
        <dbReference type="ARBA" id="ARBA00004651"/>
    </source>
</evidence>
<dbReference type="Proteomes" id="UP001139365">
    <property type="component" value="Unassembled WGS sequence"/>
</dbReference>
<evidence type="ECO:0000256" key="10">
    <source>
        <dbReference type="SAM" id="MobiDB-lite"/>
    </source>
</evidence>
<dbReference type="InterPro" id="IPR043148">
    <property type="entry name" value="TagF_C"/>
</dbReference>
<evidence type="ECO:0000256" key="4">
    <source>
        <dbReference type="ARBA" id="ARBA00022692"/>
    </source>
</evidence>
<feature type="transmembrane region" description="Helical" evidence="11">
    <location>
        <begin position="230"/>
        <end position="250"/>
    </location>
</feature>
<feature type="region of interest" description="Disordered" evidence="10">
    <location>
        <begin position="682"/>
        <end position="702"/>
    </location>
</feature>
<dbReference type="AlphaFoldDB" id="A0AAE3FGM4"/>
<name>A0AAE3FGM4_9BACT</name>
<dbReference type="Pfam" id="PF02096">
    <property type="entry name" value="60KD_IMP"/>
    <property type="match status" value="1"/>
</dbReference>
<keyword evidence="5" id="KW-0653">Protein transport</keyword>
<evidence type="ECO:0000256" key="11">
    <source>
        <dbReference type="SAM" id="Phobius"/>
    </source>
</evidence>
<reference evidence="13 14" key="1">
    <citation type="submission" date="2022-03" db="EMBL/GenBank/DDBJ databases">
        <title>Metagenome-assembled genomes from swine fecal metagenomes.</title>
        <authorList>
            <person name="Holman D.B."/>
            <person name="Kommadath A."/>
        </authorList>
    </citation>
    <scope>NUCLEOTIDE SEQUENCE [LARGE SCALE GENOMIC DNA]</scope>
    <source>
        <strain evidence="13">SUG147</strain>
    </source>
</reference>
<keyword evidence="2" id="KW-0813">Transport</keyword>
<keyword evidence="8" id="KW-0143">Chaperone</keyword>
<feature type="transmembrane region" description="Helical" evidence="11">
    <location>
        <begin position="26"/>
        <end position="48"/>
    </location>
</feature>
<comment type="subcellular location">
    <subcellularLocation>
        <location evidence="1">Cell membrane</location>
        <topology evidence="1">Multi-pass membrane protein</topology>
    </subcellularLocation>
    <subcellularLocation>
        <location evidence="9">Membrane</location>
        <topology evidence="9">Multi-pass membrane protein</topology>
    </subcellularLocation>
</comment>
<dbReference type="InterPro" id="IPR001708">
    <property type="entry name" value="YidC/ALB3/OXA1/COX18"/>
</dbReference>
<dbReference type="GO" id="GO:0051205">
    <property type="term" value="P:protein insertion into membrane"/>
    <property type="evidence" value="ECO:0007669"/>
    <property type="project" value="UniProtKB-ARBA"/>
</dbReference>
<dbReference type="PANTHER" id="PTHR12428:SF65">
    <property type="entry name" value="CYTOCHROME C OXIDASE ASSEMBLY PROTEIN COX18, MITOCHONDRIAL"/>
    <property type="match status" value="1"/>
</dbReference>
<protein>
    <submittedName>
        <fullName evidence="13">Membrane protein insertase YidC</fullName>
    </submittedName>
</protein>
<dbReference type="GO" id="GO:0005886">
    <property type="term" value="C:plasma membrane"/>
    <property type="evidence" value="ECO:0007669"/>
    <property type="project" value="UniProtKB-SubCell"/>
</dbReference>
<dbReference type="Gene3D" id="3.40.50.12580">
    <property type="match status" value="1"/>
</dbReference>
<comment type="similarity">
    <text evidence="9">Belongs to the OXA1/ALB3/YidC family.</text>
</comment>
<dbReference type="GO" id="GO:0015031">
    <property type="term" value="P:protein transport"/>
    <property type="evidence" value="ECO:0007669"/>
    <property type="project" value="UniProtKB-KW"/>
</dbReference>
<keyword evidence="3" id="KW-1003">Cell membrane</keyword>
<evidence type="ECO:0000313" key="13">
    <source>
        <dbReference type="EMBL" id="MCI5755065.1"/>
    </source>
</evidence>
<evidence type="ECO:0000256" key="9">
    <source>
        <dbReference type="RuleBase" id="RU003945"/>
    </source>
</evidence>
<keyword evidence="7 11" id="KW-0472">Membrane</keyword>
<dbReference type="NCBIfam" id="TIGR03592">
    <property type="entry name" value="yidC_oxa1_cterm"/>
    <property type="match status" value="1"/>
</dbReference>
<evidence type="ECO:0000256" key="7">
    <source>
        <dbReference type="ARBA" id="ARBA00023136"/>
    </source>
</evidence>
<accession>A0AAE3FGM4</accession>
<evidence type="ECO:0000256" key="2">
    <source>
        <dbReference type="ARBA" id="ARBA00022448"/>
    </source>
</evidence>
<organism evidence="13 14">
    <name type="scientific">Candidatus Colimorpha enterica</name>
    <dbReference type="NCBI Taxonomy" id="3083063"/>
    <lineage>
        <taxon>Bacteria</taxon>
        <taxon>Pseudomonadati</taxon>
        <taxon>Bacteroidota</taxon>
        <taxon>Bacteroidia</taxon>
        <taxon>Bacteroidales</taxon>
        <taxon>Candidatus Colimorpha</taxon>
    </lineage>
</organism>
<evidence type="ECO:0000313" key="14">
    <source>
        <dbReference type="Proteomes" id="UP001139365"/>
    </source>
</evidence>
<dbReference type="CDD" id="cd20070">
    <property type="entry name" value="5TM_YidC_Alb3"/>
    <property type="match status" value="1"/>
</dbReference>
<dbReference type="InterPro" id="IPR047196">
    <property type="entry name" value="YidC_ALB_C"/>
</dbReference>
<evidence type="ECO:0000256" key="3">
    <source>
        <dbReference type="ARBA" id="ARBA00022475"/>
    </source>
</evidence>
<dbReference type="Pfam" id="PF04464">
    <property type="entry name" value="Glyphos_transf"/>
    <property type="match status" value="1"/>
</dbReference>
<dbReference type="GO" id="GO:0032977">
    <property type="term" value="F:membrane insertase activity"/>
    <property type="evidence" value="ECO:0007669"/>
    <property type="project" value="InterPro"/>
</dbReference>
<dbReference type="PANTHER" id="PTHR12428">
    <property type="entry name" value="OXA1"/>
    <property type="match status" value="1"/>
</dbReference>
<dbReference type="EMBL" id="JALEMU010000035">
    <property type="protein sequence ID" value="MCI5755065.1"/>
    <property type="molecule type" value="Genomic_DNA"/>
</dbReference>
<evidence type="ECO:0000256" key="8">
    <source>
        <dbReference type="ARBA" id="ARBA00023186"/>
    </source>
</evidence>
<gene>
    <name evidence="13" type="primary">yidC</name>
    <name evidence="13" type="ORF">MR241_02080</name>
</gene>
<feature type="domain" description="Membrane insertase YidC/Oxa/ALB C-terminal" evidence="12">
    <location>
        <begin position="26"/>
        <end position="273"/>
    </location>
</feature>
<comment type="caution">
    <text evidence="13">The sequence shown here is derived from an EMBL/GenBank/DDBJ whole genome shotgun (WGS) entry which is preliminary data.</text>
</comment>
<feature type="transmembrane region" description="Helical" evidence="11">
    <location>
        <begin position="198"/>
        <end position="218"/>
    </location>
</feature>
<keyword evidence="4 9" id="KW-0812">Transmembrane</keyword>
<feature type="transmembrane region" description="Helical" evidence="11">
    <location>
        <begin position="93"/>
        <end position="113"/>
    </location>
</feature>
<dbReference type="InterPro" id="IPR007554">
    <property type="entry name" value="Glycerophosphate_synth"/>
</dbReference>
<keyword evidence="6 11" id="KW-1133">Transmembrane helix</keyword>
<evidence type="ECO:0000256" key="5">
    <source>
        <dbReference type="ARBA" id="ARBA00022927"/>
    </source>
</evidence>
<sequence length="702" mass="79185">MELINTVIGVPLGYLMRFCWLLVRDYGVAIIIFTLLTKVIMFPISLLVQKNSIKMVKMKPQLEALRYQYVDDKDAYFDAQNALYKKEKYSPMAGIWPLLLQLPIILGLIDVVYKPLKHLLHIPAETVNALVEKAASLAGSTVEALGSTAQLKVVELVSSDPGAFSSFDSGVISAIQGLKMDFLGINLAATPSVTRLDLLFLVPVLAGLTAFLLCWVQNRINVLQIEQSRLSQWGMTVFMIAFSTYFAFIVPAGVGLYWAWGNLFAIGVMYLVNLIYDPKKYIDYKALEQLKKDVAAQRAADKRNRKLARKYMKLFNSNSEHMKLMFYSEGSGYYKYFANIIDAILKNSKLTIHYVTSDPDDAIFRKDEPRIIPYYADETRLISLMMKVEADIVVMTTPDLEKYHIKRSKVRKDVEYIYIDHACSSLNLTYRTGAFDYFDTIFSVGPDQTEEIRALEALRGTKKKKIVECGYGLIDNMIAAYGASDKTPNEKPTILIAPSWQYDNIMDSCLDGLIGGLYGKGYRIVIRPHPQYVRRFPVRMKEIIGKYGDLFGDDFAIETDFSSNVTVYTADLVITDWSAIAYEFSFTTLKPSLFINTKMKVVNKAYKKIDIVPFDITARDIIGKSVDKDGVPEIGEAVAYLLSHQDEYRGSIEKLRSEHFYNLGSSGEAGAKYITDRLTRKKKKKKSAAVSGTDAENDAKTA</sequence>